<evidence type="ECO:0000313" key="2">
    <source>
        <dbReference type="EMBL" id="KAF3835195.1"/>
    </source>
</evidence>
<feature type="compositionally biased region" description="Basic and acidic residues" evidence="1">
    <location>
        <begin position="19"/>
        <end position="32"/>
    </location>
</feature>
<dbReference type="AlphaFoldDB" id="A0A7J5XDS4"/>
<comment type="caution">
    <text evidence="2">The sequence shown here is derived from an EMBL/GenBank/DDBJ whole genome shotgun (WGS) entry which is preliminary data.</text>
</comment>
<dbReference type="EMBL" id="JAAKFY010000025">
    <property type="protein sequence ID" value="KAF3835195.1"/>
    <property type="molecule type" value="Genomic_DNA"/>
</dbReference>
<proteinExistence type="predicted"/>
<keyword evidence="3" id="KW-1185">Reference proteome</keyword>
<reference evidence="2 3" key="1">
    <citation type="submission" date="2020-03" db="EMBL/GenBank/DDBJ databases">
        <title>Dissostichus mawsoni Genome sequencing and assembly.</title>
        <authorList>
            <person name="Park H."/>
        </authorList>
    </citation>
    <scope>NUCLEOTIDE SEQUENCE [LARGE SCALE GENOMIC DNA]</scope>
    <source>
        <strain evidence="2">DM0001</strain>
        <tissue evidence="2">Muscle</tissue>
    </source>
</reference>
<organism evidence="2 3">
    <name type="scientific">Dissostichus mawsoni</name>
    <name type="common">Antarctic cod</name>
    <dbReference type="NCBI Taxonomy" id="36200"/>
    <lineage>
        <taxon>Eukaryota</taxon>
        <taxon>Metazoa</taxon>
        <taxon>Chordata</taxon>
        <taxon>Craniata</taxon>
        <taxon>Vertebrata</taxon>
        <taxon>Euteleostomi</taxon>
        <taxon>Actinopterygii</taxon>
        <taxon>Neopterygii</taxon>
        <taxon>Teleostei</taxon>
        <taxon>Neoteleostei</taxon>
        <taxon>Acanthomorphata</taxon>
        <taxon>Eupercaria</taxon>
        <taxon>Perciformes</taxon>
        <taxon>Notothenioidei</taxon>
        <taxon>Nototheniidae</taxon>
        <taxon>Dissostichus</taxon>
    </lineage>
</organism>
<protein>
    <submittedName>
        <fullName evidence="2">Uncharacterized protein</fullName>
    </submittedName>
</protein>
<accession>A0A7J5XDS4</accession>
<dbReference type="Proteomes" id="UP000518266">
    <property type="component" value="Unassembled WGS sequence"/>
</dbReference>
<gene>
    <name evidence="2" type="ORF">F7725_027753</name>
</gene>
<name>A0A7J5XDS4_DISMA</name>
<sequence>MLNTSPLSHVVALCSAQLPDERRNLRGREKEANPPPQARPAASRRGNVGERLSDTRINPSALHHTA</sequence>
<evidence type="ECO:0000256" key="1">
    <source>
        <dbReference type="SAM" id="MobiDB-lite"/>
    </source>
</evidence>
<evidence type="ECO:0000313" key="3">
    <source>
        <dbReference type="Proteomes" id="UP000518266"/>
    </source>
</evidence>
<feature type="region of interest" description="Disordered" evidence="1">
    <location>
        <begin position="18"/>
        <end position="66"/>
    </location>
</feature>